<accession>A0A2P2BR56</accession>
<name>A0A2P2BR56_9FIRM</name>
<protein>
    <submittedName>
        <fullName evidence="1">Uncharacterized protein</fullName>
    </submittedName>
</protein>
<gene>
    <name evidence="1" type="ORF">FRIFI_1315</name>
</gene>
<dbReference type="AlphaFoldDB" id="A0A2P2BR56"/>
<dbReference type="RefSeq" id="WP_166505392.1">
    <property type="nucleotide sequence ID" value="NZ_JAKNTL010000007.1"/>
</dbReference>
<dbReference type="KEGG" id="rhom:FRIFI_1315"/>
<sequence>MQHEKAEYIEITSRELDILKFINLEQFDLKKCSKQFNLSLNEISQLILDIRKKVTIAIIEDIPIKITQCETKEKVNTICKFRCAICGSIYTIDYTNEEITCPLCFSKEIMTNQDAGFLK</sequence>
<dbReference type="EMBL" id="LN650648">
    <property type="protein sequence ID" value="CEI72850.1"/>
    <property type="molecule type" value="Genomic_DNA"/>
</dbReference>
<keyword evidence="2" id="KW-1185">Reference proteome</keyword>
<organism evidence="1 2">
    <name type="scientific">Romboutsia hominis</name>
    <dbReference type="NCBI Taxonomy" id="1507512"/>
    <lineage>
        <taxon>Bacteria</taxon>
        <taxon>Bacillati</taxon>
        <taxon>Bacillota</taxon>
        <taxon>Clostridia</taxon>
        <taxon>Peptostreptococcales</taxon>
        <taxon>Peptostreptococcaceae</taxon>
        <taxon>Romboutsia</taxon>
    </lineage>
</organism>
<proteinExistence type="predicted"/>
<evidence type="ECO:0000313" key="1">
    <source>
        <dbReference type="EMBL" id="CEI72850.1"/>
    </source>
</evidence>
<evidence type="ECO:0000313" key="2">
    <source>
        <dbReference type="Proteomes" id="UP000245695"/>
    </source>
</evidence>
<reference evidence="1 2" key="1">
    <citation type="submission" date="2014-09" db="EMBL/GenBank/DDBJ databases">
        <authorList>
            <person name="Hornung B.V."/>
        </authorList>
    </citation>
    <scope>NUCLEOTIDE SEQUENCE [LARGE SCALE GENOMIC DNA]</scope>
    <source>
        <strain evidence="1 2">FRIFI</strain>
    </source>
</reference>
<dbReference type="Proteomes" id="UP000245695">
    <property type="component" value="Chromosome 1"/>
</dbReference>